<dbReference type="InterPro" id="IPR036291">
    <property type="entry name" value="NAD(P)-bd_dom_sf"/>
</dbReference>
<keyword evidence="4" id="KW-1185">Reference proteome</keyword>
<dbReference type="AlphaFoldDB" id="A0A1G6AHA1"/>
<protein>
    <submittedName>
        <fullName evidence="3">Predicted dehydrogenase</fullName>
    </submittedName>
</protein>
<dbReference type="SUPFAM" id="SSF51735">
    <property type="entry name" value="NAD(P)-binding Rossmann-fold domains"/>
    <property type="match status" value="1"/>
</dbReference>
<dbReference type="Proteomes" id="UP000198771">
    <property type="component" value="Unassembled WGS sequence"/>
</dbReference>
<dbReference type="OrthoDB" id="9782091at2"/>
<dbReference type="PANTHER" id="PTHR43377">
    <property type="entry name" value="BILIVERDIN REDUCTASE A"/>
    <property type="match status" value="1"/>
</dbReference>
<gene>
    <name evidence="3" type="ORF">SAMN05660653_00336</name>
</gene>
<organism evidence="3 4">
    <name type="scientific">Desulfonatronum thiosulfatophilum</name>
    <dbReference type="NCBI Taxonomy" id="617002"/>
    <lineage>
        <taxon>Bacteria</taxon>
        <taxon>Pseudomonadati</taxon>
        <taxon>Thermodesulfobacteriota</taxon>
        <taxon>Desulfovibrionia</taxon>
        <taxon>Desulfovibrionales</taxon>
        <taxon>Desulfonatronaceae</taxon>
        <taxon>Desulfonatronum</taxon>
    </lineage>
</organism>
<evidence type="ECO:0000313" key="3">
    <source>
        <dbReference type="EMBL" id="SDB07802.1"/>
    </source>
</evidence>
<feature type="domain" description="GFO/IDH/MocA-like oxidoreductase" evidence="2">
    <location>
        <begin position="150"/>
        <end position="225"/>
    </location>
</feature>
<reference evidence="3 4" key="1">
    <citation type="submission" date="2016-10" db="EMBL/GenBank/DDBJ databases">
        <authorList>
            <person name="de Groot N.N."/>
        </authorList>
    </citation>
    <scope>NUCLEOTIDE SEQUENCE [LARGE SCALE GENOMIC DNA]</scope>
    <source>
        <strain evidence="3 4">ASO4-2</strain>
    </source>
</reference>
<dbReference type="Gene3D" id="3.40.50.720">
    <property type="entry name" value="NAD(P)-binding Rossmann-like Domain"/>
    <property type="match status" value="1"/>
</dbReference>
<evidence type="ECO:0000259" key="2">
    <source>
        <dbReference type="Pfam" id="PF22725"/>
    </source>
</evidence>
<dbReference type="Gene3D" id="3.30.360.10">
    <property type="entry name" value="Dihydrodipicolinate Reductase, domain 2"/>
    <property type="match status" value="1"/>
</dbReference>
<dbReference type="PANTHER" id="PTHR43377:SF1">
    <property type="entry name" value="BILIVERDIN REDUCTASE A"/>
    <property type="match status" value="1"/>
</dbReference>
<dbReference type="InterPro" id="IPR051450">
    <property type="entry name" value="Gfo/Idh/MocA_Oxidoreductases"/>
</dbReference>
<dbReference type="Pfam" id="PF01408">
    <property type="entry name" value="GFO_IDH_MocA"/>
    <property type="match status" value="1"/>
</dbReference>
<sequence length="333" mass="36703">MNESQPLKVGLIGVGKMGRNHLRVLSYMKPVQVVFIHDNNKDTELQLAAEYGTRAAGNLEEDLAGVDAVVLATPTSTHLEYIELISRYVSNIFVEKPLTDSLESTRAAARLAREKNLRIQVGFIERFNPVVTELVKIVGRSTEVVNMDLTRTDKVLDRNLDVDVVLDLMVHDLDLALYLRGPVEHVQAFGQARDGLTALAHAVLVHTNGSISRIMASKITEKRIRQISVTCPDLFVEADLLQKELVLHRKTVEQRYADVSLASVREAVFVRHEEALLAQLLAFVGYCRGSDCVAPAHVPDVGAALASMELAELIRESISHNASIPSSLNPIGF</sequence>
<evidence type="ECO:0000313" key="4">
    <source>
        <dbReference type="Proteomes" id="UP000198771"/>
    </source>
</evidence>
<dbReference type="SUPFAM" id="SSF55347">
    <property type="entry name" value="Glyceraldehyde-3-phosphate dehydrogenase-like, C-terminal domain"/>
    <property type="match status" value="1"/>
</dbReference>
<dbReference type="InterPro" id="IPR000683">
    <property type="entry name" value="Gfo/Idh/MocA-like_OxRdtase_N"/>
</dbReference>
<dbReference type="EMBL" id="FMXO01000002">
    <property type="protein sequence ID" value="SDB07802.1"/>
    <property type="molecule type" value="Genomic_DNA"/>
</dbReference>
<accession>A0A1G6AHA1</accession>
<dbReference type="InterPro" id="IPR055170">
    <property type="entry name" value="GFO_IDH_MocA-like_dom"/>
</dbReference>
<name>A0A1G6AHA1_9BACT</name>
<dbReference type="RefSeq" id="WP_092116595.1">
    <property type="nucleotide sequence ID" value="NZ_FMXO01000002.1"/>
</dbReference>
<dbReference type="STRING" id="617002.SAMN05660653_00336"/>
<feature type="domain" description="Gfo/Idh/MocA-like oxidoreductase N-terminal" evidence="1">
    <location>
        <begin position="7"/>
        <end position="123"/>
    </location>
</feature>
<dbReference type="Pfam" id="PF22725">
    <property type="entry name" value="GFO_IDH_MocA_C3"/>
    <property type="match status" value="1"/>
</dbReference>
<evidence type="ECO:0000259" key="1">
    <source>
        <dbReference type="Pfam" id="PF01408"/>
    </source>
</evidence>
<proteinExistence type="predicted"/>
<dbReference type="GO" id="GO:0000166">
    <property type="term" value="F:nucleotide binding"/>
    <property type="evidence" value="ECO:0007669"/>
    <property type="project" value="InterPro"/>
</dbReference>